<evidence type="ECO:0000313" key="2">
    <source>
        <dbReference type="EMBL" id="SUM42840.1"/>
    </source>
</evidence>
<dbReference type="Proteomes" id="UP000297598">
    <property type="component" value="Unassembled WGS sequence"/>
</dbReference>
<evidence type="ECO:0000313" key="4">
    <source>
        <dbReference type="Proteomes" id="UP000254047"/>
    </source>
</evidence>
<feature type="compositionally biased region" description="Polar residues" evidence="1">
    <location>
        <begin position="63"/>
        <end position="87"/>
    </location>
</feature>
<feature type="compositionally biased region" description="Low complexity" evidence="1">
    <location>
        <begin position="313"/>
        <end position="325"/>
    </location>
</feature>
<dbReference type="EMBL" id="SRLS01000013">
    <property type="protein sequence ID" value="TGE16669.1"/>
    <property type="molecule type" value="Genomic_DNA"/>
</dbReference>
<name>A0A380FXG6_9STAP</name>
<feature type="compositionally biased region" description="Low complexity" evidence="1">
    <location>
        <begin position="90"/>
        <end position="104"/>
    </location>
</feature>
<feature type="compositionally biased region" description="Polar residues" evidence="1">
    <location>
        <begin position="173"/>
        <end position="200"/>
    </location>
</feature>
<feature type="region of interest" description="Disordered" evidence="1">
    <location>
        <begin position="313"/>
        <end position="335"/>
    </location>
</feature>
<protein>
    <submittedName>
        <fullName evidence="2">Phage-related replication protein</fullName>
    </submittedName>
</protein>
<dbReference type="InterPro" id="IPR008585">
    <property type="entry name" value="Gamma_PGA_hydro"/>
</dbReference>
<reference evidence="2 4" key="1">
    <citation type="submission" date="2018-06" db="EMBL/GenBank/DDBJ databases">
        <authorList>
            <consortium name="Pathogen Informatics"/>
            <person name="Doyle S."/>
        </authorList>
    </citation>
    <scope>NUCLEOTIDE SEQUENCE [LARGE SCALE GENOMIC DNA]</scope>
    <source>
        <strain evidence="2 4">NCTC13830</strain>
    </source>
</reference>
<dbReference type="OrthoDB" id="7721587at2"/>
<feature type="compositionally biased region" description="Low complexity" evidence="1">
    <location>
        <begin position="218"/>
        <end position="245"/>
    </location>
</feature>
<feature type="region of interest" description="Disordered" evidence="1">
    <location>
        <begin position="56"/>
        <end position="245"/>
    </location>
</feature>
<gene>
    <name evidence="3" type="ORF">BJR09_08870</name>
    <name evidence="2" type="ORF">NCTC13830_00362</name>
</gene>
<dbReference type="Pfam" id="PF05908">
    <property type="entry name" value="Gamma_PGA_hydro"/>
    <property type="match status" value="1"/>
</dbReference>
<feature type="compositionally biased region" description="Low complexity" evidence="1">
    <location>
        <begin position="159"/>
        <end position="172"/>
    </location>
</feature>
<dbReference type="Gene3D" id="3.40.630.100">
    <property type="entry name" value="Poly-gamma-glutamate hydrolase, zinc-binding motif"/>
    <property type="match status" value="1"/>
</dbReference>
<dbReference type="AlphaFoldDB" id="A0A380FXG6"/>
<dbReference type="InterPro" id="IPR038128">
    <property type="entry name" value="Gamma_PGA_hydro_sf"/>
</dbReference>
<evidence type="ECO:0000256" key="1">
    <source>
        <dbReference type="SAM" id="MobiDB-lite"/>
    </source>
</evidence>
<evidence type="ECO:0000313" key="5">
    <source>
        <dbReference type="Proteomes" id="UP000297598"/>
    </source>
</evidence>
<reference evidence="3 5" key="2">
    <citation type="submission" date="2019-04" db="EMBL/GenBank/DDBJ databases">
        <title>Genomic characterization of Staphylococcus petrasii strains.</title>
        <authorList>
            <person name="Vrbovska V."/>
            <person name="Kovarovic V."/>
            <person name="Maslanova I."/>
            <person name="Indrakova A."/>
            <person name="Petras P."/>
            <person name="Sedo O."/>
            <person name="Svec P."/>
            <person name="Fisarova L."/>
            <person name="Sedlacek I."/>
            <person name="Doskar J."/>
            <person name="Pantucek R."/>
        </authorList>
    </citation>
    <scope>NUCLEOTIDE SEQUENCE [LARGE SCALE GENOMIC DNA]</scope>
    <source>
        <strain evidence="3 5">P5404</strain>
    </source>
</reference>
<dbReference type="EMBL" id="UHDO01000001">
    <property type="protein sequence ID" value="SUM42840.1"/>
    <property type="molecule type" value="Genomic_DNA"/>
</dbReference>
<feature type="compositionally biased region" description="Polar residues" evidence="1">
    <location>
        <begin position="118"/>
        <end position="133"/>
    </location>
</feature>
<organism evidence="2 4">
    <name type="scientific">Staphylococcus petrasii</name>
    <dbReference type="NCBI Taxonomy" id="1276936"/>
    <lineage>
        <taxon>Bacteria</taxon>
        <taxon>Bacillati</taxon>
        <taxon>Bacillota</taxon>
        <taxon>Bacilli</taxon>
        <taxon>Bacillales</taxon>
        <taxon>Staphylococcaceae</taxon>
        <taxon>Staphylococcus</taxon>
    </lineage>
</organism>
<accession>A0A380FXG6</accession>
<proteinExistence type="predicted"/>
<sequence length="550" mass="60969">MKKIKLNTSIVTNKWLMGIATTAIGISTFSLLQDQAHAAEHNYQKMQQNASLNQKNWDKKTPHNQSNKNSTFKQNLNSKTSSYISKNETTKLANKPKTNLTTLKKQPKPSPAPVMNKPTVSTGYKQTKSNTHIISKPVPSNKLSSSSKKVIHSTKPISKAKPTTTKQKSKTTIVKNQNINTKKSSQSTVQKPATSKTSNIKLKVTPAPKKQQSKKSVKQTQSTTSKKAVVVSKTNTKPKTTAPAKLVKKAPITKSIAQPTVKPSTQAVSNQPVTTTTVSKTNIKPIITAPAKPVKIEPITKSPAQTPIKSNTQTVTKQPVTKPTVSKNITPPPFVLGEVKPTDTYRSMSELFAHTTEGKDWVKERSNRNSNVLIIAPHGGNIEKGTTDLTKLIADKGNYDYYAFNAIRDYKNNELHVTSTNYDDQDLINSNYNRDISIAIHGMSDAQYYNTVLVGGRNFRLMDLISQELKGLNYIVKEPTGYLAGRDKRNVVNFNKNGMGIQLEITRDIRKSFFKDGNDLAKARKDVNNWTPEMDNFATAINNAIKNYMK</sequence>
<dbReference type="Proteomes" id="UP000254047">
    <property type="component" value="Unassembled WGS sequence"/>
</dbReference>
<evidence type="ECO:0000313" key="3">
    <source>
        <dbReference type="EMBL" id="TGE16669.1"/>
    </source>
</evidence>
<dbReference type="RefSeq" id="WP_115359103.1">
    <property type="nucleotide sequence ID" value="NZ_SRLF01000001.1"/>
</dbReference>
<keyword evidence="5" id="KW-1185">Reference proteome</keyword>